<keyword evidence="4" id="KW-0804">Transcription</keyword>
<name>A0A1P8UM29_9RHOB</name>
<dbReference type="RefSeq" id="WP_076694087.1">
    <property type="nucleotide sequence ID" value="NZ_CP015089.1"/>
</dbReference>
<dbReference type="SUPFAM" id="SSF53850">
    <property type="entry name" value="Periplasmic binding protein-like II"/>
    <property type="match status" value="1"/>
</dbReference>
<dbReference type="InterPro" id="IPR036390">
    <property type="entry name" value="WH_DNA-bd_sf"/>
</dbReference>
<keyword evidence="7" id="KW-1185">Reference proteome</keyword>
<organism evidence="6 7">
    <name type="scientific">Salipiger abyssi</name>
    <dbReference type="NCBI Taxonomy" id="1250539"/>
    <lineage>
        <taxon>Bacteria</taxon>
        <taxon>Pseudomonadati</taxon>
        <taxon>Pseudomonadota</taxon>
        <taxon>Alphaproteobacteria</taxon>
        <taxon>Rhodobacterales</taxon>
        <taxon>Roseobacteraceae</taxon>
        <taxon>Salipiger</taxon>
    </lineage>
</organism>
<dbReference type="Gene3D" id="3.40.190.10">
    <property type="entry name" value="Periplasmic binding protein-like II"/>
    <property type="match status" value="2"/>
</dbReference>
<comment type="similarity">
    <text evidence="1">Belongs to the LysR transcriptional regulatory family.</text>
</comment>
<accession>A0A1P8UM29</accession>
<dbReference type="GO" id="GO:0004029">
    <property type="term" value="F:aldehyde dehydrogenase (NAD+) activity"/>
    <property type="evidence" value="ECO:0007669"/>
    <property type="project" value="UniProtKB-EC"/>
</dbReference>
<keyword evidence="6" id="KW-0614">Plasmid</keyword>
<protein>
    <submittedName>
        <fullName evidence="6">Aldehyde dehydrogenase (NAD+)</fullName>
        <ecNumber evidence="6">1.2.1.3</ecNumber>
    </submittedName>
</protein>
<evidence type="ECO:0000256" key="2">
    <source>
        <dbReference type="ARBA" id="ARBA00023015"/>
    </source>
</evidence>
<dbReference type="EC" id="1.2.1.3" evidence="6"/>
<keyword evidence="3" id="KW-0238">DNA-binding</keyword>
<feature type="domain" description="HTH lysR-type" evidence="5">
    <location>
        <begin position="9"/>
        <end position="66"/>
    </location>
</feature>
<dbReference type="InterPro" id="IPR036388">
    <property type="entry name" value="WH-like_DNA-bd_sf"/>
</dbReference>
<reference evidence="6 7" key="1">
    <citation type="submission" date="2016-04" db="EMBL/GenBank/DDBJ databases">
        <title>Deep-sea bacteria in the southern Pacific.</title>
        <authorList>
            <person name="Tang K."/>
        </authorList>
    </citation>
    <scope>NUCLEOTIDE SEQUENCE [LARGE SCALE GENOMIC DNA]</scope>
    <source>
        <strain evidence="6 7">JLT2014</strain>
        <plasmid evidence="7">ppaby5</plasmid>
    </source>
</reference>
<dbReference type="GO" id="GO:0003700">
    <property type="term" value="F:DNA-binding transcription factor activity"/>
    <property type="evidence" value="ECO:0007669"/>
    <property type="project" value="InterPro"/>
</dbReference>
<dbReference type="InterPro" id="IPR058163">
    <property type="entry name" value="LysR-type_TF_proteobact-type"/>
</dbReference>
<dbReference type="Proteomes" id="UP000187059">
    <property type="component" value="Plasmid pPABY5"/>
</dbReference>
<evidence type="ECO:0000256" key="3">
    <source>
        <dbReference type="ARBA" id="ARBA00023125"/>
    </source>
</evidence>
<keyword evidence="2" id="KW-0805">Transcription regulation</keyword>
<dbReference type="InterPro" id="IPR000847">
    <property type="entry name" value="LysR_HTH_N"/>
</dbReference>
<evidence type="ECO:0000256" key="4">
    <source>
        <dbReference type="ARBA" id="ARBA00023163"/>
    </source>
</evidence>
<dbReference type="KEGG" id="paby:Ga0080574_TMP106"/>
<dbReference type="Gene3D" id="1.10.10.10">
    <property type="entry name" value="Winged helix-like DNA-binding domain superfamily/Winged helix DNA-binding domain"/>
    <property type="match status" value="1"/>
</dbReference>
<gene>
    <name evidence="6" type="ORF">Ga0080574_TMP106</name>
</gene>
<geneLocation type="plasmid" evidence="7">
    <name>ppaby5</name>
</geneLocation>
<keyword evidence="6" id="KW-0560">Oxidoreductase</keyword>
<dbReference type="Pfam" id="PF00126">
    <property type="entry name" value="HTH_1"/>
    <property type="match status" value="1"/>
</dbReference>
<dbReference type="PANTHER" id="PTHR30537:SF26">
    <property type="entry name" value="GLYCINE CLEAVAGE SYSTEM TRANSCRIPTIONAL ACTIVATOR"/>
    <property type="match status" value="1"/>
</dbReference>
<dbReference type="InterPro" id="IPR005119">
    <property type="entry name" value="LysR_subst-bd"/>
</dbReference>
<dbReference type="PROSITE" id="PS50931">
    <property type="entry name" value="HTH_LYSR"/>
    <property type="match status" value="1"/>
</dbReference>
<dbReference type="GO" id="GO:0043565">
    <property type="term" value="F:sequence-specific DNA binding"/>
    <property type="evidence" value="ECO:0007669"/>
    <property type="project" value="TreeGrafter"/>
</dbReference>
<evidence type="ECO:0000313" key="6">
    <source>
        <dbReference type="EMBL" id="APZ50440.1"/>
    </source>
</evidence>
<dbReference type="GO" id="GO:0006351">
    <property type="term" value="P:DNA-templated transcription"/>
    <property type="evidence" value="ECO:0007669"/>
    <property type="project" value="TreeGrafter"/>
</dbReference>
<dbReference type="AlphaFoldDB" id="A0A1P8UM29"/>
<evidence type="ECO:0000259" key="5">
    <source>
        <dbReference type="PROSITE" id="PS50931"/>
    </source>
</evidence>
<evidence type="ECO:0000313" key="7">
    <source>
        <dbReference type="Proteomes" id="UP000187059"/>
    </source>
</evidence>
<dbReference type="PRINTS" id="PR00039">
    <property type="entry name" value="HTHLYSR"/>
</dbReference>
<dbReference type="SUPFAM" id="SSF46785">
    <property type="entry name" value="Winged helix' DNA-binding domain"/>
    <property type="match status" value="1"/>
</dbReference>
<dbReference type="PANTHER" id="PTHR30537">
    <property type="entry name" value="HTH-TYPE TRANSCRIPTIONAL REGULATOR"/>
    <property type="match status" value="1"/>
</dbReference>
<dbReference type="EMBL" id="CP015089">
    <property type="protein sequence ID" value="APZ50440.1"/>
    <property type="molecule type" value="Genomic_DNA"/>
</dbReference>
<sequence length="297" mass="32609">MSTPRRFLPSVSSLLALEAVERLGTAIAAAEELSLTHSAVSRQLKVLEEQLGVQMFFREGKSLAMTPAGIAYARSVRGYLRNLSQASLQLKARGPKSAVNIATPPAFGAYWLTPRLKRFQERAPDILINQYTRLAPFDFFQENMDAAIHSGAQDWGNVHSLALSRDRVIPACAPGFAPTLPFPAEALRDQPLLHLETRPGGWEEWFHAQSVETAQLRGMMFDQVATMARAAAVGMGVALLPDFVAAHEFETGALVPAHDGYSETDGAYSLVWPKTQAPSPPLARLIDWLRSERMVES</sequence>
<proteinExistence type="inferred from homology"/>
<dbReference type="OrthoDB" id="5526340at2"/>
<dbReference type="Pfam" id="PF03466">
    <property type="entry name" value="LysR_substrate"/>
    <property type="match status" value="1"/>
</dbReference>
<evidence type="ECO:0000256" key="1">
    <source>
        <dbReference type="ARBA" id="ARBA00009437"/>
    </source>
</evidence>